<dbReference type="Gene3D" id="1.20.120.430">
    <property type="entry name" value="tRNA modification GTPase MnmE domain 2"/>
    <property type="match status" value="1"/>
</dbReference>
<protein>
    <recommendedName>
        <fullName evidence="10">TrmE-type G domain-containing protein</fullName>
    </recommendedName>
</protein>
<feature type="domain" description="GTP-binding protein TrmE N-terminal" evidence="6">
    <location>
        <begin position="48"/>
        <end position="157"/>
    </location>
</feature>
<dbReference type="PANTHER" id="PTHR42714">
    <property type="entry name" value="TRNA MODIFICATION GTPASE GTPBP3"/>
    <property type="match status" value="1"/>
</dbReference>
<proteinExistence type="inferred from homology"/>
<dbReference type="STRING" id="1330021.A0A367KZV1"/>
<evidence type="ECO:0008006" key="10">
    <source>
        <dbReference type="Google" id="ProtNLM"/>
    </source>
</evidence>
<keyword evidence="2" id="KW-0819">tRNA processing</keyword>
<dbReference type="GO" id="GO:0003924">
    <property type="term" value="F:GTPase activity"/>
    <property type="evidence" value="ECO:0007669"/>
    <property type="project" value="InterPro"/>
</dbReference>
<dbReference type="CDD" id="cd04164">
    <property type="entry name" value="trmE"/>
    <property type="match status" value="1"/>
</dbReference>
<evidence type="ECO:0000313" key="8">
    <source>
        <dbReference type="EMBL" id="RCI07723.1"/>
    </source>
</evidence>
<comment type="similarity">
    <text evidence="1">Belongs to the TRAFAC class TrmE-Era-EngA-EngB-Septin-like GTPase superfamily. TrmE GTPase family.</text>
</comment>
<dbReference type="Pfam" id="PF10396">
    <property type="entry name" value="TrmE_N"/>
    <property type="match status" value="1"/>
</dbReference>
<evidence type="ECO:0000256" key="2">
    <source>
        <dbReference type="ARBA" id="ARBA00022694"/>
    </source>
</evidence>
<comment type="caution">
    <text evidence="8">The sequence shown here is derived from an EMBL/GenBank/DDBJ whole genome shotgun (WGS) entry which is preliminary data.</text>
</comment>
<evidence type="ECO:0000259" key="5">
    <source>
        <dbReference type="Pfam" id="PF01926"/>
    </source>
</evidence>
<keyword evidence="4" id="KW-0342">GTP-binding</keyword>
<dbReference type="PANTHER" id="PTHR42714:SF2">
    <property type="entry name" value="TRNA MODIFICATION GTPASE GTPBP3, MITOCHONDRIAL"/>
    <property type="match status" value="1"/>
</dbReference>
<dbReference type="GO" id="GO:0030488">
    <property type="term" value="P:tRNA methylation"/>
    <property type="evidence" value="ECO:0007669"/>
    <property type="project" value="TreeGrafter"/>
</dbReference>
<dbReference type="Pfam" id="PF12631">
    <property type="entry name" value="MnmE_helical"/>
    <property type="match status" value="1"/>
</dbReference>
<gene>
    <name evidence="8" type="ORF">L249_5697</name>
</gene>
<dbReference type="GO" id="GO:0005525">
    <property type="term" value="F:GTP binding"/>
    <property type="evidence" value="ECO:0007669"/>
    <property type="project" value="UniProtKB-KW"/>
</dbReference>
<accession>A0A367KZV1</accession>
<dbReference type="CDD" id="cd14858">
    <property type="entry name" value="TrmE_N"/>
    <property type="match status" value="1"/>
</dbReference>
<evidence type="ECO:0000259" key="6">
    <source>
        <dbReference type="Pfam" id="PF10396"/>
    </source>
</evidence>
<dbReference type="EMBL" id="LKCN02000024">
    <property type="protein sequence ID" value="RCI07723.1"/>
    <property type="molecule type" value="Genomic_DNA"/>
</dbReference>
<dbReference type="SUPFAM" id="SSF52540">
    <property type="entry name" value="P-loop containing nucleoside triphosphate hydrolases"/>
    <property type="match status" value="1"/>
</dbReference>
<dbReference type="InterPro" id="IPR027368">
    <property type="entry name" value="MnmE_dom2"/>
</dbReference>
<keyword evidence="9" id="KW-1185">Reference proteome</keyword>
<dbReference type="InterPro" id="IPR018948">
    <property type="entry name" value="GTP-bd_TrmE_N"/>
</dbReference>
<sequence length="512" mass="55304">MLRRGLQQLPLVQHHRSLLPLPPRRFLAPGTSPSSTSSSSIGLAGGDTIYALSTGLGRAAIAVYRSLCPGKAPPLPRKATIRTLRDDHDQVLDPQALVLFFPAPRTVTGQDVLELQVHGGPATVRAVLAAVPRCGGQSRVRYAEPGEFTRRAFFHGRLELAQVEALGDALAAETEQQRRAAVGGSSGALGRRYEGWRRQLLEARAELEALIDFSEDQHFDEAPTELLRGVVVRVEAMRKAMRLHDEMARRGELLRRGIRVALLGPPNVGKSSLMNLIVGREASIVSAEAGTTRDVVEAGLDLGGYLCSFADTAGFRDGKVGAVEAEGIRRARQQAQDAHVVVVMASMEEGGTRIVYDEETLRLASEAEARLIVVNKSDAVPADEAEKLVGRFHEETVGRHCPAAARPLLVSCVEEADGAAAARAVVGALMESFSRMTYVDDERLLAVSERQRQLLARCREHLDGFDAEAASPEPDVVLVAEFLRLAADCLACITGRVEGGDVEELLGVVFER</sequence>
<feature type="domain" description="G" evidence="5">
    <location>
        <begin position="259"/>
        <end position="376"/>
    </location>
</feature>
<evidence type="ECO:0000313" key="9">
    <source>
        <dbReference type="Proteomes" id="UP000253664"/>
    </source>
</evidence>
<dbReference type="InterPro" id="IPR027266">
    <property type="entry name" value="TrmE/GcvT-like"/>
</dbReference>
<reference evidence="8 9" key="1">
    <citation type="journal article" date="2015" name="BMC Genomics">
        <title>Insights from the genome of Ophiocordyceps polyrhachis-furcata to pathogenicity and host specificity in insect fungi.</title>
        <authorList>
            <person name="Wichadakul D."/>
            <person name="Kobmoo N."/>
            <person name="Ingsriswang S."/>
            <person name="Tangphatsornruang S."/>
            <person name="Chantasingh D."/>
            <person name="Luangsa-ard J.J."/>
            <person name="Eurwilaichitr L."/>
        </authorList>
    </citation>
    <scope>NUCLEOTIDE SEQUENCE [LARGE SCALE GENOMIC DNA]</scope>
    <source>
        <strain evidence="8 9">BCC 54312</strain>
    </source>
</reference>
<dbReference type="InterPro" id="IPR025867">
    <property type="entry name" value="MnmE_helical"/>
</dbReference>
<dbReference type="InterPro" id="IPR031168">
    <property type="entry name" value="G_TrmE"/>
</dbReference>
<organism evidence="8 9">
    <name type="scientific">Ophiocordyceps polyrhachis-furcata BCC 54312</name>
    <dbReference type="NCBI Taxonomy" id="1330021"/>
    <lineage>
        <taxon>Eukaryota</taxon>
        <taxon>Fungi</taxon>
        <taxon>Dikarya</taxon>
        <taxon>Ascomycota</taxon>
        <taxon>Pezizomycotina</taxon>
        <taxon>Sordariomycetes</taxon>
        <taxon>Hypocreomycetidae</taxon>
        <taxon>Hypocreales</taxon>
        <taxon>Ophiocordycipitaceae</taxon>
        <taxon>Ophiocordyceps</taxon>
    </lineage>
</organism>
<evidence type="ECO:0000256" key="4">
    <source>
        <dbReference type="ARBA" id="ARBA00023134"/>
    </source>
</evidence>
<dbReference type="NCBIfam" id="NF003661">
    <property type="entry name" value="PRK05291.1-3"/>
    <property type="match status" value="1"/>
</dbReference>
<evidence type="ECO:0000256" key="3">
    <source>
        <dbReference type="ARBA" id="ARBA00022741"/>
    </source>
</evidence>
<evidence type="ECO:0000256" key="1">
    <source>
        <dbReference type="ARBA" id="ARBA00011043"/>
    </source>
</evidence>
<dbReference type="InterPro" id="IPR027417">
    <property type="entry name" value="P-loop_NTPase"/>
</dbReference>
<evidence type="ECO:0000259" key="7">
    <source>
        <dbReference type="Pfam" id="PF12631"/>
    </source>
</evidence>
<dbReference type="OrthoDB" id="188276at2759"/>
<dbReference type="HAMAP" id="MF_00379">
    <property type="entry name" value="GTPase_MnmE"/>
    <property type="match status" value="1"/>
</dbReference>
<dbReference type="GO" id="GO:0005739">
    <property type="term" value="C:mitochondrion"/>
    <property type="evidence" value="ECO:0007669"/>
    <property type="project" value="TreeGrafter"/>
</dbReference>
<dbReference type="Proteomes" id="UP000253664">
    <property type="component" value="Unassembled WGS sequence"/>
</dbReference>
<keyword evidence="3" id="KW-0547">Nucleotide-binding</keyword>
<dbReference type="InterPro" id="IPR004520">
    <property type="entry name" value="GTPase_MnmE"/>
</dbReference>
<dbReference type="InterPro" id="IPR006073">
    <property type="entry name" value="GTP-bd"/>
</dbReference>
<dbReference type="NCBIfam" id="TIGR00231">
    <property type="entry name" value="small_GTP"/>
    <property type="match status" value="1"/>
</dbReference>
<feature type="domain" description="MnmE helical" evidence="7">
    <location>
        <begin position="160"/>
        <end position="512"/>
    </location>
</feature>
<dbReference type="GO" id="GO:0002098">
    <property type="term" value="P:tRNA wobble uridine modification"/>
    <property type="evidence" value="ECO:0007669"/>
    <property type="project" value="TreeGrafter"/>
</dbReference>
<dbReference type="Gene3D" id="3.40.50.300">
    <property type="entry name" value="P-loop containing nucleotide triphosphate hydrolases"/>
    <property type="match status" value="1"/>
</dbReference>
<dbReference type="AlphaFoldDB" id="A0A367KZV1"/>
<dbReference type="Gene3D" id="3.30.1360.120">
    <property type="entry name" value="Probable tRNA modification gtpase trme, domain 1"/>
    <property type="match status" value="1"/>
</dbReference>
<name>A0A367KZV1_9HYPO</name>
<dbReference type="Pfam" id="PF01926">
    <property type="entry name" value="MMR_HSR1"/>
    <property type="match status" value="1"/>
</dbReference>
<dbReference type="InterPro" id="IPR005225">
    <property type="entry name" value="Small_GTP-bd"/>
</dbReference>